<keyword evidence="5" id="KW-1185">Reference proteome</keyword>
<dbReference type="SUPFAM" id="SSF117281">
    <property type="entry name" value="Kelch motif"/>
    <property type="match status" value="1"/>
</dbReference>
<evidence type="ECO:0000313" key="4">
    <source>
        <dbReference type="EMBL" id="CAH8382450.1"/>
    </source>
</evidence>
<dbReference type="FunFam" id="2.120.10.80:FF:000199">
    <property type="entry name" value="F-box/kelch-repeat protein SKIP20"/>
    <property type="match status" value="1"/>
</dbReference>
<dbReference type="InterPro" id="IPR001810">
    <property type="entry name" value="F-box_dom"/>
</dbReference>
<dbReference type="GO" id="GO:0080037">
    <property type="term" value="P:negative regulation of cytokinin-activated signaling pathway"/>
    <property type="evidence" value="ECO:0007669"/>
    <property type="project" value="UniProtKB-ARBA"/>
</dbReference>
<dbReference type="Pfam" id="PF01344">
    <property type="entry name" value="Kelch_1"/>
    <property type="match status" value="1"/>
</dbReference>
<dbReference type="Gene3D" id="2.120.10.80">
    <property type="entry name" value="Kelch-type beta propeller"/>
    <property type="match status" value="1"/>
</dbReference>
<organism evidence="4 5">
    <name type="scientific">Eruca vesicaria subsp. sativa</name>
    <name type="common">Garden rocket</name>
    <name type="synonym">Eruca sativa</name>
    <dbReference type="NCBI Taxonomy" id="29727"/>
    <lineage>
        <taxon>Eukaryota</taxon>
        <taxon>Viridiplantae</taxon>
        <taxon>Streptophyta</taxon>
        <taxon>Embryophyta</taxon>
        <taxon>Tracheophyta</taxon>
        <taxon>Spermatophyta</taxon>
        <taxon>Magnoliopsida</taxon>
        <taxon>eudicotyledons</taxon>
        <taxon>Gunneridae</taxon>
        <taxon>Pentapetalae</taxon>
        <taxon>rosids</taxon>
        <taxon>malvids</taxon>
        <taxon>Brassicales</taxon>
        <taxon>Brassicaceae</taxon>
        <taxon>Brassiceae</taxon>
        <taxon>Eruca</taxon>
    </lineage>
</organism>
<dbReference type="PANTHER" id="PTHR46407:SF14">
    <property type="entry name" value="F-BOX DOMAIN-CONTAINING PROTEIN"/>
    <property type="match status" value="1"/>
</dbReference>
<dbReference type="PANTHER" id="PTHR46407">
    <property type="entry name" value="OS02G0208700 PROTEIN"/>
    <property type="match status" value="1"/>
</dbReference>
<keyword evidence="1" id="KW-0880">Kelch repeat</keyword>
<evidence type="ECO:0000256" key="2">
    <source>
        <dbReference type="ARBA" id="ARBA00022737"/>
    </source>
</evidence>
<dbReference type="SMART" id="SM00612">
    <property type="entry name" value="Kelch"/>
    <property type="match status" value="2"/>
</dbReference>
<dbReference type="EMBL" id="CAKOAT010552931">
    <property type="protein sequence ID" value="CAH8382450.1"/>
    <property type="molecule type" value="Genomic_DNA"/>
</dbReference>
<reference evidence="4 5" key="1">
    <citation type="submission" date="2022-03" db="EMBL/GenBank/DDBJ databases">
        <authorList>
            <person name="Macdonald S."/>
            <person name="Ahmed S."/>
            <person name="Newling K."/>
        </authorList>
    </citation>
    <scope>NUCLEOTIDE SEQUENCE [LARGE SCALE GENOMIC DNA]</scope>
</reference>
<evidence type="ECO:0000313" key="5">
    <source>
        <dbReference type="Proteomes" id="UP001642260"/>
    </source>
</evidence>
<dbReference type="InterPro" id="IPR036047">
    <property type="entry name" value="F-box-like_dom_sf"/>
</dbReference>
<sequence length="361" mass="40203">MMTMELIPDLPETLARECLLRTSYKQFPLISSVCKVWKREISLPDFLQHRKASEHSQELVVLSQARVDPVSQLGSRKTIPTPVYRISVLEPESGLWTELPPVPGKSNGLPLFCRLASVGSDLVVIGGLDPVTWRTSDSVFIFSFLTATWRNGTSMPGVPRSFFACASDSERNVFVAGGHDEDKNALTSALMYDVAEDRWALLLDMGRERDECTATFHAGMFHVIGGYATEEQGQFSKTAESFDVATWRWGQETNEFLGHGMTTWPPVCAAGEHGELYACCRRDLMVMSEDTWQKVGDIPADVCNVSYMAVRRSGKLVVIGSARYGEPSVGYNWDMDNSGWVKLETHEKYEGHVQAGCVLEI</sequence>
<name>A0ABC8LG73_ERUVS</name>
<feature type="domain" description="F-box" evidence="3">
    <location>
        <begin position="7"/>
        <end position="47"/>
    </location>
</feature>
<dbReference type="GO" id="GO:0005829">
    <property type="term" value="C:cytosol"/>
    <property type="evidence" value="ECO:0007669"/>
    <property type="project" value="UniProtKB-ARBA"/>
</dbReference>
<accession>A0ABC8LG73</accession>
<dbReference type="Pfam" id="PF00646">
    <property type="entry name" value="F-box"/>
    <property type="match status" value="1"/>
</dbReference>
<dbReference type="InterPro" id="IPR015915">
    <property type="entry name" value="Kelch-typ_b-propeller"/>
</dbReference>
<dbReference type="InterPro" id="IPR044595">
    <property type="entry name" value="KMD1-4"/>
</dbReference>
<dbReference type="AlphaFoldDB" id="A0ABC8LG73"/>
<gene>
    <name evidence="4" type="ORF">ERUC_LOCUS34933</name>
</gene>
<evidence type="ECO:0000256" key="1">
    <source>
        <dbReference type="ARBA" id="ARBA00022441"/>
    </source>
</evidence>
<keyword evidence="2" id="KW-0677">Repeat</keyword>
<protein>
    <recommendedName>
        <fullName evidence="3">F-box domain-containing protein</fullName>
    </recommendedName>
</protein>
<dbReference type="GO" id="GO:2000762">
    <property type="term" value="P:regulation of phenylpropanoid metabolic process"/>
    <property type="evidence" value="ECO:0007669"/>
    <property type="project" value="UniProtKB-ARBA"/>
</dbReference>
<evidence type="ECO:0000259" key="3">
    <source>
        <dbReference type="Pfam" id="PF00646"/>
    </source>
</evidence>
<proteinExistence type="predicted"/>
<comment type="caution">
    <text evidence="4">The sequence shown here is derived from an EMBL/GenBank/DDBJ whole genome shotgun (WGS) entry which is preliminary data.</text>
</comment>
<dbReference type="Proteomes" id="UP001642260">
    <property type="component" value="Unassembled WGS sequence"/>
</dbReference>
<dbReference type="SUPFAM" id="SSF81383">
    <property type="entry name" value="F-box domain"/>
    <property type="match status" value="1"/>
</dbReference>
<dbReference type="InterPro" id="IPR006652">
    <property type="entry name" value="Kelch_1"/>
</dbReference>